<gene>
    <name evidence="2" type="ORF">PUN28_006316</name>
</gene>
<protein>
    <submittedName>
        <fullName evidence="2">Uncharacterized protein</fullName>
    </submittedName>
</protein>
<keyword evidence="3" id="KW-1185">Reference proteome</keyword>
<evidence type="ECO:0000256" key="1">
    <source>
        <dbReference type="SAM" id="MobiDB-lite"/>
    </source>
</evidence>
<dbReference type="Proteomes" id="UP001430953">
    <property type="component" value="Unassembled WGS sequence"/>
</dbReference>
<accession>A0AAW2GCX9</accession>
<dbReference type="AlphaFoldDB" id="A0AAW2GCX9"/>
<feature type="region of interest" description="Disordered" evidence="1">
    <location>
        <begin position="51"/>
        <end position="87"/>
    </location>
</feature>
<proteinExistence type="predicted"/>
<sequence length="87" mass="10046">MTRAARENARKRRKCRVSFRSRRVALRIAPSRCAFPVSRVVRPNVYWPTARGASRRRTALRAREAPRRPPTPVSLLPAAPDRVDRQD</sequence>
<evidence type="ECO:0000313" key="2">
    <source>
        <dbReference type="EMBL" id="KAL0124395.1"/>
    </source>
</evidence>
<comment type="caution">
    <text evidence="2">The sequence shown here is derived from an EMBL/GenBank/DDBJ whole genome shotgun (WGS) entry which is preliminary data.</text>
</comment>
<reference evidence="2 3" key="1">
    <citation type="submission" date="2023-03" db="EMBL/GenBank/DDBJ databases">
        <title>High recombination rates correlate with genetic variation in Cardiocondyla obscurior ants.</title>
        <authorList>
            <person name="Errbii M."/>
        </authorList>
    </citation>
    <scope>NUCLEOTIDE SEQUENCE [LARGE SCALE GENOMIC DNA]</scope>
    <source>
        <strain evidence="2">Alpha-2009</strain>
        <tissue evidence="2">Whole body</tissue>
    </source>
</reference>
<evidence type="ECO:0000313" key="3">
    <source>
        <dbReference type="Proteomes" id="UP001430953"/>
    </source>
</evidence>
<name>A0AAW2GCX9_9HYME</name>
<dbReference type="EMBL" id="JADYXP020000005">
    <property type="protein sequence ID" value="KAL0124395.1"/>
    <property type="molecule type" value="Genomic_DNA"/>
</dbReference>
<organism evidence="2 3">
    <name type="scientific">Cardiocondyla obscurior</name>
    <dbReference type="NCBI Taxonomy" id="286306"/>
    <lineage>
        <taxon>Eukaryota</taxon>
        <taxon>Metazoa</taxon>
        <taxon>Ecdysozoa</taxon>
        <taxon>Arthropoda</taxon>
        <taxon>Hexapoda</taxon>
        <taxon>Insecta</taxon>
        <taxon>Pterygota</taxon>
        <taxon>Neoptera</taxon>
        <taxon>Endopterygota</taxon>
        <taxon>Hymenoptera</taxon>
        <taxon>Apocrita</taxon>
        <taxon>Aculeata</taxon>
        <taxon>Formicoidea</taxon>
        <taxon>Formicidae</taxon>
        <taxon>Myrmicinae</taxon>
        <taxon>Cardiocondyla</taxon>
    </lineage>
</organism>